<proteinExistence type="predicted"/>
<comment type="caution">
    <text evidence="7">The sequence shown here is derived from an EMBL/GenBank/DDBJ whole genome shotgun (WGS) entry which is preliminary data.</text>
</comment>
<protein>
    <submittedName>
        <fullName evidence="7">Cobalt/nickel transport system permease protein</fullName>
    </submittedName>
</protein>
<dbReference type="PANTHER" id="PTHR34857">
    <property type="entry name" value="SLL0384 PROTEIN"/>
    <property type="match status" value="1"/>
</dbReference>
<keyword evidence="8" id="KW-1185">Reference proteome</keyword>
<keyword evidence="2" id="KW-1003">Cell membrane</keyword>
<evidence type="ECO:0000256" key="5">
    <source>
        <dbReference type="ARBA" id="ARBA00023136"/>
    </source>
</evidence>
<keyword evidence="4 6" id="KW-1133">Transmembrane helix</keyword>
<evidence type="ECO:0000256" key="4">
    <source>
        <dbReference type="ARBA" id="ARBA00022989"/>
    </source>
</evidence>
<gene>
    <name evidence="7" type="ORF">JOC31_000122</name>
</gene>
<evidence type="ECO:0000256" key="3">
    <source>
        <dbReference type="ARBA" id="ARBA00022692"/>
    </source>
</evidence>
<evidence type="ECO:0000256" key="6">
    <source>
        <dbReference type="SAM" id="Phobius"/>
    </source>
</evidence>
<evidence type="ECO:0000256" key="2">
    <source>
        <dbReference type="ARBA" id="ARBA00022475"/>
    </source>
</evidence>
<dbReference type="CDD" id="cd16914">
    <property type="entry name" value="EcfT"/>
    <property type="match status" value="1"/>
</dbReference>
<evidence type="ECO:0000313" key="8">
    <source>
        <dbReference type="Proteomes" id="UP000809081"/>
    </source>
</evidence>
<dbReference type="Pfam" id="PF02361">
    <property type="entry name" value="CbiQ"/>
    <property type="match status" value="1"/>
</dbReference>
<dbReference type="InterPro" id="IPR051611">
    <property type="entry name" value="ECF_transporter_component"/>
</dbReference>
<keyword evidence="5 6" id="KW-0472">Membrane</keyword>
<dbReference type="Proteomes" id="UP000809081">
    <property type="component" value="Unassembled WGS sequence"/>
</dbReference>
<dbReference type="InterPro" id="IPR003339">
    <property type="entry name" value="ABC/ECF_trnsptr_transmembrane"/>
</dbReference>
<dbReference type="RefSeq" id="WP_205016286.1">
    <property type="nucleotide sequence ID" value="NZ_JAFBEI010000002.1"/>
</dbReference>
<name>A0ABS2PK29_9STRE</name>
<keyword evidence="3 6" id="KW-0812">Transmembrane</keyword>
<feature type="transmembrane region" description="Helical" evidence="6">
    <location>
        <begin position="100"/>
        <end position="116"/>
    </location>
</feature>
<accession>A0ABS2PK29</accession>
<feature type="transmembrane region" description="Helical" evidence="6">
    <location>
        <begin position="237"/>
        <end position="256"/>
    </location>
</feature>
<feature type="transmembrane region" description="Helical" evidence="6">
    <location>
        <begin position="71"/>
        <end position="88"/>
    </location>
</feature>
<comment type="subcellular location">
    <subcellularLocation>
        <location evidence="1">Membrane</location>
        <topology evidence="1">Multi-pass membrane protein</topology>
    </subcellularLocation>
</comment>
<sequence length="257" mass="29557">MILPDWLSEENDFLVKKGKDHFLIRNRRVLSLVTVKVRDKAAIPLKSHFHPLVWLLCLFFLLVGVSLSHHLLYFWLLALVLFGLIATLPDDSLRAVLKKWLLVLVFPIVLYLPSLFWQGVNFLFLIRLLTIALLITFYSELTRMSDLLLALKSLHFPDMILLQIDITAKYIYVFGNMLGDILKGIEARAVGQHLNFQIGSNIWGILYLKAVQYGKDLQKAMEARGFTGAYYDKGPTFIWKDYLCLLVVILFVVGMLV</sequence>
<evidence type="ECO:0000256" key="1">
    <source>
        <dbReference type="ARBA" id="ARBA00004141"/>
    </source>
</evidence>
<dbReference type="EMBL" id="JAFBEI010000002">
    <property type="protein sequence ID" value="MBM7635331.1"/>
    <property type="molecule type" value="Genomic_DNA"/>
</dbReference>
<organism evidence="7 8">
    <name type="scientific">Streptococcus saliviloxodontae</name>
    <dbReference type="NCBI Taxonomy" id="1349416"/>
    <lineage>
        <taxon>Bacteria</taxon>
        <taxon>Bacillati</taxon>
        <taxon>Bacillota</taxon>
        <taxon>Bacilli</taxon>
        <taxon>Lactobacillales</taxon>
        <taxon>Streptococcaceae</taxon>
        <taxon>Streptococcus</taxon>
    </lineage>
</organism>
<reference evidence="7 8" key="1">
    <citation type="submission" date="2021-01" db="EMBL/GenBank/DDBJ databases">
        <title>Genomic Encyclopedia of Type Strains, Phase IV (KMG-IV): sequencing the most valuable type-strain genomes for metagenomic binning, comparative biology and taxonomic classification.</title>
        <authorList>
            <person name="Goeker M."/>
        </authorList>
    </citation>
    <scope>NUCLEOTIDE SEQUENCE [LARGE SCALE GENOMIC DNA]</scope>
    <source>
        <strain evidence="7 8">DSM 27513</strain>
    </source>
</reference>
<dbReference type="PANTHER" id="PTHR34857:SF2">
    <property type="entry name" value="SLL0384 PROTEIN"/>
    <property type="match status" value="1"/>
</dbReference>
<evidence type="ECO:0000313" key="7">
    <source>
        <dbReference type="EMBL" id="MBM7635331.1"/>
    </source>
</evidence>
<feature type="transmembrane region" description="Helical" evidence="6">
    <location>
        <begin position="48"/>
        <end position="65"/>
    </location>
</feature>